<protein>
    <submittedName>
        <fullName evidence="1">Uncharacterized protein</fullName>
    </submittedName>
</protein>
<sequence>MTAPTPRTDAGSTAHHRQWLEIALTAPPGTADLLLAGIVRPLLTEPPATDAPTPAFFVRGTGPAQPTLSVQLALGPEDGETAREYAARARELAGRLGSGAGTGAGGRVGTEVQVVTGPARLVPLTGSVFDGPALAPFTRTVLADLCPALLAVGAAGEAGRPALLAAAAALMAAHLRGVSASGAPTAQDYELGRDGVPLGFLSYRSHAEAFLATSRNPQAARSAMSEQYARVAPTLLGLVDAVLTQCEGRGPVVSEPARQWFEAVRPAKPTATDLFRSGTELRLLGDEEEQDATALDESAFHRIVGASDGLRDFLNRDPAFLAARLLTSLLYLGLHSAGLTLTERYFLCYAVSRACEVLYETDALTVLSGLAGVHRF</sequence>
<dbReference type="EMBL" id="AOPY01001533">
    <property type="protein sequence ID" value="EPJ36914.1"/>
    <property type="molecule type" value="Genomic_DNA"/>
</dbReference>
<name>S4NEY0_9ACTN</name>
<dbReference type="RefSeq" id="WP_020274901.1">
    <property type="nucleotide sequence ID" value="NZ_KE354297.1"/>
</dbReference>
<reference evidence="1 2" key="1">
    <citation type="submission" date="2013-02" db="EMBL/GenBank/DDBJ databases">
        <title>Draft Genome Sequence of Streptomyces afghaniensis, Which Produces Compounds of the Julimycin B-Complex.</title>
        <authorList>
            <person name="Gruening B.A."/>
            <person name="Praeg A."/>
            <person name="Erxleben A."/>
            <person name="Guenther S."/>
            <person name="Fiedler H.-P."/>
            <person name="Goodfellow M."/>
            <person name="Mueller M."/>
        </authorList>
    </citation>
    <scope>NUCLEOTIDE SEQUENCE [LARGE SCALE GENOMIC DNA]</scope>
    <source>
        <strain evidence="1 2">772</strain>
    </source>
</reference>
<proteinExistence type="predicted"/>
<dbReference type="HOGENOM" id="CLU_062235_0_0_11"/>
<accession>S4NEY0</accession>
<evidence type="ECO:0000313" key="1">
    <source>
        <dbReference type="EMBL" id="EPJ36914.1"/>
    </source>
</evidence>
<keyword evidence="2" id="KW-1185">Reference proteome</keyword>
<organism evidence="1 2">
    <name type="scientific">Streptomyces afghaniensis 772</name>
    <dbReference type="NCBI Taxonomy" id="1283301"/>
    <lineage>
        <taxon>Bacteria</taxon>
        <taxon>Bacillati</taxon>
        <taxon>Actinomycetota</taxon>
        <taxon>Actinomycetes</taxon>
        <taxon>Kitasatosporales</taxon>
        <taxon>Streptomycetaceae</taxon>
        <taxon>Streptomyces</taxon>
    </lineage>
</organism>
<dbReference type="PATRIC" id="fig|1283301.3.peg.5994"/>
<dbReference type="AlphaFoldDB" id="S4NEY0"/>
<gene>
    <name evidence="1" type="ORF">STAFG_6032</name>
</gene>
<dbReference type="OrthoDB" id="70280at2"/>
<evidence type="ECO:0000313" key="2">
    <source>
        <dbReference type="Proteomes" id="UP000015001"/>
    </source>
</evidence>
<comment type="caution">
    <text evidence="1">The sequence shown here is derived from an EMBL/GenBank/DDBJ whole genome shotgun (WGS) entry which is preliminary data.</text>
</comment>
<dbReference type="Proteomes" id="UP000015001">
    <property type="component" value="Unassembled WGS sequence"/>
</dbReference>